<keyword evidence="4" id="KW-1185">Reference proteome</keyword>
<accession>A0A844HGZ8</accession>
<dbReference type="Proteomes" id="UP000449846">
    <property type="component" value="Unassembled WGS sequence"/>
</dbReference>
<dbReference type="OrthoDB" id="6305173at2"/>
<dbReference type="AlphaFoldDB" id="A0A844HGZ8"/>
<evidence type="ECO:0000259" key="2">
    <source>
        <dbReference type="Pfam" id="PF13403"/>
    </source>
</evidence>
<dbReference type="Pfam" id="PF13403">
    <property type="entry name" value="Hint_2"/>
    <property type="match status" value="1"/>
</dbReference>
<name>A0A844HGZ8_9RHOB</name>
<evidence type="ECO:0000313" key="4">
    <source>
        <dbReference type="Proteomes" id="UP000449846"/>
    </source>
</evidence>
<organism evidence="3 4">
    <name type="scientific">Paracoccus litorisediminis</name>
    <dbReference type="NCBI Taxonomy" id="2006130"/>
    <lineage>
        <taxon>Bacteria</taxon>
        <taxon>Pseudomonadati</taxon>
        <taxon>Pseudomonadota</taxon>
        <taxon>Alphaproteobacteria</taxon>
        <taxon>Rhodobacterales</taxon>
        <taxon>Paracoccaceae</taxon>
        <taxon>Paracoccus</taxon>
    </lineage>
</organism>
<feature type="region of interest" description="Disordered" evidence="1">
    <location>
        <begin position="376"/>
        <end position="400"/>
    </location>
</feature>
<protein>
    <submittedName>
        <fullName evidence="3">Hemolysin</fullName>
    </submittedName>
</protein>
<dbReference type="InterPro" id="IPR028992">
    <property type="entry name" value="Hedgehog/Intein_dom"/>
</dbReference>
<proteinExistence type="predicted"/>
<comment type="caution">
    <text evidence="3">The sequence shown here is derived from an EMBL/GenBank/DDBJ whole genome shotgun (WGS) entry which is preliminary data.</text>
</comment>
<feature type="domain" description="Hedgehog/Intein (Hint)" evidence="2">
    <location>
        <begin position="198"/>
        <end position="343"/>
    </location>
</feature>
<evidence type="ECO:0000256" key="1">
    <source>
        <dbReference type="SAM" id="MobiDB-lite"/>
    </source>
</evidence>
<sequence>MPSVTQLPDSTIDLEVETPILSLGENFVLNDLNTSQSFDLYDVEGGGGSDVTIQPGDEFSTVTAEGTPVVTGTYAGEVTISTAAVDVGTPFLLGATIQLNDITGSLLADESGNAYIVTDDPLDEDHLTATVTVTIAGIPTTITAPISELAAELNLIPGIGTLTDTITDAVQGVLDTAILTIDQDETASTTLAASEIFCFVAGTLIETENGPIAIENLVPGDMVLTKDNGFQAIRWIGRVRVAATSLERNPKLRPIRISAGALGAGTPTVDLLVSPQHRVLVRSKIAMKMFGALEVLVAAKQLIRLDGVDIATDLTEVDYFHMLFDRHEVVISNGAETESLYPGPQALKSVGKAAADEIYALFPELRDLHCVPEPARPIASGRQGRRLADRHGQNARSLVA</sequence>
<gene>
    <name evidence="3" type="ORF">GL300_00340</name>
</gene>
<dbReference type="Gene3D" id="2.170.16.10">
    <property type="entry name" value="Hedgehog/Intein (Hint) domain"/>
    <property type="match status" value="1"/>
</dbReference>
<evidence type="ECO:0000313" key="3">
    <source>
        <dbReference type="EMBL" id="MTH57654.1"/>
    </source>
</evidence>
<dbReference type="SUPFAM" id="SSF51294">
    <property type="entry name" value="Hedgehog/intein (Hint) domain"/>
    <property type="match status" value="1"/>
</dbReference>
<reference evidence="3 4" key="1">
    <citation type="submission" date="2019-11" db="EMBL/GenBank/DDBJ databases">
        <authorList>
            <person name="Dong K."/>
        </authorList>
    </citation>
    <scope>NUCLEOTIDE SEQUENCE [LARGE SCALE GENOMIC DNA]</scope>
    <source>
        <strain evidence="3 4">NBRC 112902</strain>
    </source>
</reference>
<dbReference type="InterPro" id="IPR036844">
    <property type="entry name" value="Hint_dom_sf"/>
</dbReference>
<dbReference type="EMBL" id="WMIG01000001">
    <property type="protein sequence ID" value="MTH57654.1"/>
    <property type="molecule type" value="Genomic_DNA"/>
</dbReference>
<dbReference type="RefSeq" id="WP_155037600.1">
    <property type="nucleotide sequence ID" value="NZ_JBHGCD010000006.1"/>
</dbReference>